<gene>
    <name evidence="2" type="ORF">ASN18_2501</name>
</gene>
<feature type="domain" description="GmrSD restriction endonucleases N-terminal" evidence="1">
    <location>
        <begin position="46"/>
        <end position="229"/>
    </location>
</feature>
<dbReference type="RefSeq" id="WP_085053100.1">
    <property type="nucleotide sequence ID" value="NZ_LNQR01000089.1"/>
</dbReference>
<proteinExistence type="predicted"/>
<evidence type="ECO:0000313" key="3">
    <source>
        <dbReference type="Proteomes" id="UP000060487"/>
    </source>
</evidence>
<accession>A0ABR5SCT9</accession>
<dbReference type="PANTHER" id="PTHR39639:SF1">
    <property type="entry name" value="DUF262 DOMAIN-CONTAINING PROTEIN"/>
    <property type="match status" value="1"/>
</dbReference>
<dbReference type="Proteomes" id="UP000060487">
    <property type="component" value="Unassembled WGS sequence"/>
</dbReference>
<reference evidence="2 3" key="1">
    <citation type="submission" date="2015-11" db="EMBL/GenBank/DDBJ databases">
        <authorList>
            <person name="Lin W."/>
        </authorList>
    </citation>
    <scope>NUCLEOTIDE SEQUENCE [LARGE SCALE GENOMIC DNA]</scope>
    <source>
        <strain evidence="2 3">HCH-1</strain>
    </source>
</reference>
<dbReference type="PANTHER" id="PTHR39639">
    <property type="entry name" value="CHROMOSOME 16, WHOLE GENOME SHOTGUN SEQUENCE"/>
    <property type="match status" value="1"/>
</dbReference>
<dbReference type="EMBL" id="LNQR01000089">
    <property type="protein sequence ID" value="KWT82469.1"/>
    <property type="molecule type" value="Genomic_DNA"/>
</dbReference>
<organism evidence="2 3">
    <name type="scientific">Candidatus Magnetominusculus xianensis</name>
    <dbReference type="NCBI Taxonomy" id="1748249"/>
    <lineage>
        <taxon>Bacteria</taxon>
        <taxon>Pseudomonadati</taxon>
        <taxon>Nitrospirota</taxon>
        <taxon>Nitrospiria</taxon>
        <taxon>Nitrospirales</taxon>
        <taxon>Nitrospiraceae</taxon>
        <taxon>Candidatus Magnetominusculus</taxon>
    </lineage>
</organism>
<protein>
    <recommendedName>
        <fullName evidence="1">GmrSD restriction endonucleases N-terminal domain-containing protein</fullName>
    </recommendedName>
</protein>
<evidence type="ECO:0000313" key="2">
    <source>
        <dbReference type="EMBL" id="KWT82469.1"/>
    </source>
</evidence>
<dbReference type="InterPro" id="IPR004919">
    <property type="entry name" value="GmrSD_N"/>
</dbReference>
<comment type="caution">
    <text evidence="2">The sequence shown here is derived from an EMBL/GenBank/DDBJ whole genome shotgun (WGS) entry which is preliminary data.</text>
</comment>
<keyword evidence="3" id="KW-1185">Reference proteome</keyword>
<name>A0ABR5SCT9_9BACT</name>
<dbReference type="Pfam" id="PF03235">
    <property type="entry name" value="GmrSD_N"/>
    <property type="match status" value="1"/>
</dbReference>
<evidence type="ECO:0000259" key="1">
    <source>
        <dbReference type="Pfam" id="PF03235"/>
    </source>
</evidence>
<sequence length="398" mass="46789">MDMIEDRYVVEKNGDARYEGDDLNDEDDFVFIDYEITAAPNDFNIATLFSFIEKDIISIPGFQRNYVWDIKRASKLIESIIIGIPIPQIFLFETARNKFLVIDGQQRYMTIYYFMKKRFPRFERRSELRIIFDKSCGIPDDYLNNDDYFQDFKLQLSGKIPGKINKFNKLSYDTIDDGVRTSFDLRTIRNIIIKQNSPNDNNSALFEIFNRLNTGGLNLTPQEIRTSLYHTSFYDMLYRLNIEKNWRTLNGQQNPDIHMKDVEVLLRGFAMLINGENYKSSMKTFLNSFSMEAKGFEKTKIEYLEKLYNEFLNYFITIGDTVFFGKGGWFNISVYESVFYASCLEAYRSNSFDIKKITLSSIEQLKNDKEFSDATLVRTSQKSQVQTRLRKAIEILLK</sequence>